<dbReference type="GO" id="GO:0032259">
    <property type="term" value="P:methylation"/>
    <property type="evidence" value="ECO:0007669"/>
    <property type="project" value="UniProtKB-KW"/>
</dbReference>
<dbReference type="InterPro" id="IPR029063">
    <property type="entry name" value="SAM-dependent_MTases_sf"/>
</dbReference>
<dbReference type="SUPFAM" id="SSF53335">
    <property type="entry name" value="S-adenosyl-L-methionine-dependent methyltransferases"/>
    <property type="match status" value="1"/>
</dbReference>
<keyword evidence="2" id="KW-0808">Transferase</keyword>
<name>A0AAW5Q618_9ACTN</name>
<dbReference type="Gene3D" id="3.40.50.150">
    <property type="entry name" value="Vaccinia Virus protein VP39"/>
    <property type="match status" value="1"/>
</dbReference>
<sequence>MTTQPPSSETVPAEVFDAVALAHDHMRWDREPGTFDASVLEVLEGIAASRRGKALFLGCGSGREAASFSANGWDCVLVDYSPTMLELARERLGTNGIEFVLTSVDEYLDTLDDRFDFVSMVGEVLGYVPDPPALLAAAASVVDSLGVLIVTWADADRLGVGTLRGDVASFHEKGDLHISAWTAEIYGRWALAAGLAVGTELGAYSESPRRCWIH</sequence>
<reference evidence="2" key="1">
    <citation type="submission" date="2022-04" db="EMBL/GenBank/DDBJ databases">
        <title>Human microbiome associated bacterial genomes.</title>
        <authorList>
            <person name="Sandstrom S."/>
            <person name="Salamzade R."/>
            <person name="Kalan L.R."/>
        </authorList>
    </citation>
    <scope>NUCLEOTIDE SEQUENCE</scope>
    <source>
        <strain evidence="2">P3-SID1762</strain>
    </source>
</reference>
<dbReference type="Pfam" id="PF08241">
    <property type="entry name" value="Methyltransf_11"/>
    <property type="match status" value="1"/>
</dbReference>
<keyword evidence="2" id="KW-0489">Methyltransferase</keyword>
<accession>A0AAW5Q618</accession>
<evidence type="ECO:0000313" key="2">
    <source>
        <dbReference type="EMBL" id="MCT2116449.1"/>
    </source>
</evidence>
<comment type="caution">
    <text evidence="2">The sequence shown here is derived from an EMBL/GenBank/DDBJ whole genome shotgun (WGS) entry which is preliminary data.</text>
</comment>
<protein>
    <submittedName>
        <fullName evidence="2">Class I SAM-dependent methyltransferase</fullName>
    </submittedName>
</protein>
<evidence type="ECO:0000313" key="3">
    <source>
        <dbReference type="Proteomes" id="UP001206890"/>
    </source>
</evidence>
<organism evidence="2 3">
    <name type="scientific">Dietzia cinnamea</name>
    <dbReference type="NCBI Taxonomy" id="321318"/>
    <lineage>
        <taxon>Bacteria</taxon>
        <taxon>Bacillati</taxon>
        <taxon>Actinomycetota</taxon>
        <taxon>Actinomycetes</taxon>
        <taxon>Mycobacteriales</taxon>
        <taxon>Dietziaceae</taxon>
        <taxon>Dietzia</taxon>
    </lineage>
</organism>
<dbReference type="PANTHER" id="PTHR43861:SF1">
    <property type="entry name" value="TRANS-ACONITATE 2-METHYLTRANSFERASE"/>
    <property type="match status" value="1"/>
</dbReference>
<dbReference type="Proteomes" id="UP001206890">
    <property type="component" value="Unassembled WGS sequence"/>
</dbReference>
<feature type="domain" description="Methyltransferase type 11" evidence="1">
    <location>
        <begin position="57"/>
        <end position="150"/>
    </location>
</feature>
<dbReference type="InterPro" id="IPR013216">
    <property type="entry name" value="Methyltransf_11"/>
</dbReference>
<dbReference type="RefSeq" id="WP_168169035.1">
    <property type="nucleotide sequence ID" value="NZ_JALXRO010000002.1"/>
</dbReference>
<dbReference type="GO" id="GO:0008757">
    <property type="term" value="F:S-adenosylmethionine-dependent methyltransferase activity"/>
    <property type="evidence" value="ECO:0007669"/>
    <property type="project" value="InterPro"/>
</dbReference>
<gene>
    <name evidence="2" type="ORF">M3D93_01545</name>
</gene>
<dbReference type="CDD" id="cd02440">
    <property type="entry name" value="AdoMet_MTases"/>
    <property type="match status" value="1"/>
</dbReference>
<dbReference type="EMBL" id="JALXTC010000004">
    <property type="protein sequence ID" value="MCT2116449.1"/>
    <property type="molecule type" value="Genomic_DNA"/>
</dbReference>
<dbReference type="PANTHER" id="PTHR43861">
    <property type="entry name" value="TRANS-ACONITATE 2-METHYLTRANSFERASE-RELATED"/>
    <property type="match status" value="1"/>
</dbReference>
<evidence type="ECO:0000259" key="1">
    <source>
        <dbReference type="Pfam" id="PF08241"/>
    </source>
</evidence>
<proteinExistence type="predicted"/>
<dbReference type="AlphaFoldDB" id="A0AAW5Q618"/>